<keyword evidence="3" id="KW-0819">tRNA processing</keyword>
<sequence>MVIDPSVIKILEKLDKTGFEAAVVGGAVRAMIEKKKPKDWDITTNAKPEEIIKLFNNSLYTNRFGTVSAPINKNQFVQITTYRIEEKYTNKRHPDKIVWGKNLEEDLARRDFTINAMAYRLSRNKHYDLIDPFEGKTDYENKLIKTVGDPNKRFGEDALRLLRAVRFATTLGFTIESKTKMAITRNAHFLRQISAERIRDELLKIIESDNAAAGIILTKEMGLLKIILPELEVCFNVEQKSPKRHHIFDVGTHCIMSLKNCPSNDIIVRLATLLHDIGKAKVANITSEGIRTFYNHEVVGGRLAIAIASRFNLSGSQKDKLFKLVRFHQFTVNENQTDNALRRFIRNIGIENVEDMMDLRIADRLGGGLQQPESWRLKLFRKRLKDVLKKPFTVADLKINGHDVMRELKLKPGPKVGEILNMLFEKVVEDSKKNDREFLLKKLRTLNR</sequence>
<dbReference type="GO" id="GO:0046872">
    <property type="term" value="F:metal ion binding"/>
    <property type="evidence" value="ECO:0007669"/>
    <property type="project" value="UniProtKB-KW"/>
</dbReference>
<keyword evidence="4" id="KW-0548">Nucleotidyltransferase</keyword>
<evidence type="ECO:0000256" key="9">
    <source>
        <dbReference type="RuleBase" id="RU003953"/>
    </source>
</evidence>
<keyword evidence="7" id="KW-0460">Magnesium</keyword>
<dbReference type="CDD" id="cd00077">
    <property type="entry name" value="HDc"/>
    <property type="match status" value="1"/>
</dbReference>
<dbReference type="GO" id="GO:0000166">
    <property type="term" value="F:nucleotide binding"/>
    <property type="evidence" value="ECO:0007669"/>
    <property type="project" value="UniProtKB-KW"/>
</dbReference>
<feature type="domain" description="HD" evidence="11">
    <location>
        <begin position="262"/>
        <end position="335"/>
    </location>
</feature>
<dbReference type="Pfam" id="PF01966">
    <property type="entry name" value="HD"/>
    <property type="match status" value="1"/>
</dbReference>
<evidence type="ECO:0000256" key="3">
    <source>
        <dbReference type="ARBA" id="ARBA00022694"/>
    </source>
</evidence>
<dbReference type="AlphaFoldDB" id="A0A1F5GXV0"/>
<dbReference type="Gene3D" id="1.10.246.80">
    <property type="match status" value="1"/>
</dbReference>
<comment type="cofactor">
    <cofactor evidence="1">
        <name>Mg(2+)</name>
        <dbReference type="ChEBI" id="CHEBI:18420"/>
    </cofactor>
</comment>
<keyword evidence="8 9" id="KW-0694">RNA-binding</keyword>
<dbReference type="GO" id="GO:0008033">
    <property type="term" value="P:tRNA processing"/>
    <property type="evidence" value="ECO:0007669"/>
    <property type="project" value="UniProtKB-KW"/>
</dbReference>
<accession>A0A1F5GXV0</accession>
<organism evidence="14 15">
    <name type="scientific">Candidatus Curtissbacteria bacterium RIFCSPHIGHO2_12_FULL_38_9b</name>
    <dbReference type="NCBI Taxonomy" id="1797720"/>
    <lineage>
        <taxon>Bacteria</taxon>
        <taxon>Candidatus Curtissiibacteriota</taxon>
    </lineage>
</organism>
<dbReference type="SUPFAM" id="SSF81891">
    <property type="entry name" value="Poly A polymerase C-terminal region-like"/>
    <property type="match status" value="1"/>
</dbReference>
<name>A0A1F5GXV0_9BACT</name>
<keyword evidence="5" id="KW-0479">Metal-binding</keyword>
<dbReference type="CDD" id="cd05398">
    <property type="entry name" value="NT_ClassII-CCAase"/>
    <property type="match status" value="1"/>
</dbReference>
<reference evidence="14 15" key="1">
    <citation type="journal article" date="2016" name="Nat. Commun.">
        <title>Thousands of microbial genomes shed light on interconnected biogeochemical processes in an aquifer system.</title>
        <authorList>
            <person name="Anantharaman K."/>
            <person name="Brown C.T."/>
            <person name="Hug L.A."/>
            <person name="Sharon I."/>
            <person name="Castelle C.J."/>
            <person name="Probst A.J."/>
            <person name="Thomas B.C."/>
            <person name="Singh A."/>
            <person name="Wilkins M.J."/>
            <person name="Karaoz U."/>
            <person name="Brodie E.L."/>
            <person name="Williams K.H."/>
            <person name="Hubbard S.S."/>
            <person name="Banfield J.F."/>
        </authorList>
    </citation>
    <scope>NUCLEOTIDE SEQUENCE [LARGE SCALE GENOMIC DNA]</scope>
</reference>
<dbReference type="InterPro" id="IPR003607">
    <property type="entry name" value="HD/PDEase_dom"/>
</dbReference>
<evidence type="ECO:0000256" key="7">
    <source>
        <dbReference type="ARBA" id="ARBA00022842"/>
    </source>
</evidence>
<comment type="caution">
    <text evidence="14">The sequence shown here is derived from an EMBL/GenBank/DDBJ whole genome shotgun (WGS) entry which is preliminary data.</text>
</comment>
<dbReference type="InterPro" id="IPR006674">
    <property type="entry name" value="HD_domain"/>
</dbReference>
<dbReference type="Pfam" id="PF13735">
    <property type="entry name" value="tRNA_NucTran2_2"/>
    <property type="match status" value="1"/>
</dbReference>
<dbReference type="Pfam" id="PF12627">
    <property type="entry name" value="PolyA_pol_RNAbd"/>
    <property type="match status" value="1"/>
</dbReference>
<evidence type="ECO:0000256" key="1">
    <source>
        <dbReference type="ARBA" id="ARBA00001946"/>
    </source>
</evidence>
<evidence type="ECO:0000259" key="12">
    <source>
        <dbReference type="Pfam" id="PF12627"/>
    </source>
</evidence>
<dbReference type="Gene3D" id="1.10.3090.10">
    <property type="entry name" value="cca-adding enzyme, domain 2"/>
    <property type="match status" value="1"/>
</dbReference>
<evidence type="ECO:0000256" key="6">
    <source>
        <dbReference type="ARBA" id="ARBA00022741"/>
    </source>
</evidence>
<dbReference type="InterPro" id="IPR043519">
    <property type="entry name" value="NT_sf"/>
</dbReference>
<proteinExistence type="inferred from homology"/>
<feature type="domain" description="tRNA nucleotidyltransferase/poly(A) polymerase RNA and SrmB- binding" evidence="12">
    <location>
        <begin position="172"/>
        <end position="232"/>
    </location>
</feature>
<keyword evidence="2 9" id="KW-0808">Transferase</keyword>
<gene>
    <name evidence="14" type="ORF">A3F02_03985</name>
</gene>
<dbReference type="Proteomes" id="UP000176666">
    <property type="component" value="Unassembled WGS sequence"/>
</dbReference>
<dbReference type="PANTHER" id="PTHR46173:SF1">
    <property type="entry name" value="CCA TRNA NUCLEOTIDYLTRANSFERASE 1, MITOCHONDRIAL"/>
    <property type="match status" value="1"/>
</dbReference>
<dbReference type="Gene3D" id="3.30.460.10">
    <property type="entry name" value="Beta Polymerase, domain 2"/>
    <property type="match status" value="1"/>
</dbReference>
<keyword evidence="6" id="KW-0547">Nucleotide-binding</keyword>
<feature type="domain" description="Poly A polymerase head" evidence="10">
    <location>
        <begin position="23"/>
        <end position="144"/>
    </location>
</feature>
<evidence type="ECO:0000259" key="10">
    <source>
        <dbReference type="Pfam" id="PF01743"/>
    </source>
</evidence>
<evidence type="ECO:0000259" key="13">
    <source>
        <dbReference type="Pfam" id="PF13735"/>
    </source>
</evidence>
<dbReference type="InterPro" id="IPR032828">
    <property type="entry name" value="PolyA_RNA-bd"/>
</dbReference>
<evidence type="ECO:0000256" key="8">
    <source>
        <dbReference type="ARBA" id="ARBA00022884"/>
    </source>
</evidence>
<evidence type="ECO:0000313" key="14">
    <source>
        <dbReference type="EMBL" id="OGD96678.1"/>
    </source>
</evidence>
<evidence type="ECO:0008006" key="16">
    <source>
        <dbReference type="Google" id="ProtNLM"/>
    </source>
</evidence>
<protein>
    <recommendedName>
        <fullName evidence="16">HD domain-containing protein</fullName>
    </recommendedName>
</protein>
<dbReference type="InterPro" id="IPR002646">
    <property type="entry name" value="PolA_pol_head_dom"/>
</dbReference>
<evidence type="ECO:0000259" key="11">
    <source>
        <dbReference type="Pfam" id="PF01966"/>
    </source>
</evidence>
<dbReference type="InterPro" id="IPR032810">
    <property type="entry name" value="CCA-adding_enz_C"/>
</dbReference>
<evidence type="ECO:0000256" key="2">
    <source>
        <dbReference type="ARBA" id="ARBA00022679"/>
    </source>
</evidence>
<evidence type="ECO:0000256" key="4">
    <source>
        <dbReference type="ARBA" id="ARBA00022695"/>
    </source>
</evidence>
<dbReference type="InterPro" id="IPR050264">
    <property type="entry name" value="Bact_CCA-adding_enz_type3_sf"/>
</dbReference>
<evidence type="ECO:0000256" key="5">
    <source>
        <dbReference type="ARBA" id="ARBA00022723"/>
    </source>
</evidence>
<evidence type="ECO:0000313" key="15">
    <source>
        <dbReference type="Proteomes" id="UP000176666"/>
    </source>
</evidence>
<dbReference type="GO" id="GO:0000049">
    <property type="term" value="F:tRNA binding"/>
    <property type="evidence" value="ECO:0007669"/>
    <property type="project" value="TreeGrafter"/>
</dbReference>
<feature type="domain" description="CCA-adding enzyme C-terminal" evidence="13">
    <location>
        <begin position="346"/>
        <end position="442"/>
    </location>
</feature>
<dbReference type="Pfam" id="PF01743">
    <property type="entry name" value="PolyA_pol"/>
    <property type="match status" value="1"/>
</dbReference>
<dbReference type="SUPFAM" id="SSF81301">
    <property type="entry name" value="Nucleotidyltransferase"/>
    <property type="match status" value="1"/>
</dbReference>
<dbReference type="GO" id="GO:0016779">
    <property type="term" value="F:nucleotidyltransferase activity"/>
    <property type="evidence" value="ECO:0007669"/>
    <property type="project" value="UniProtKB-KW"/>
</dbReference>
<dbReference type="EMBL" id="MFBJ01000019">
    <property type="protein sequence ID" value="OGD96678.1"/>
    <property type="molecule type" value="Genomic_DNA"/>
</dbReference>
<comment type="similarity">
    <text evidence="9">Belongs to the tRNA nucleotidyltransferase/poly(A) polymerase family.</text>
</comment>
<dbReference type="PANTHER" id="PTHR46173">
    <property type="entry name" value="CCA TRNA NUCLEOTIDYLTRANSFERASE 1, MITOCHONDRIAL"/>
    <property type="match status" value="1"/>
</dbReference>